<gene>
    <name evidence="2" type="ORF">Adt_10460</name>
    <name evidence="3" type="ORF">Adt_10467</name>
</gene>
<accession>A0ABD1UL11</accession>
<reference evidence="4" key="1">
    <citation type="submission" date="2024-07" db="EMBL/GenBank/DDBJ databases">
        <title>Two chromosome-level genome assemblies of Korean endemic species Abeliophyllum distichum and Forsythia ovata (Oleaceae).</title>
        <authorList>
            <person name="Jang H."/>
        </authorList>
    </citation>
    <scope>NUCLEOTIDE SEQUENCE [LARGE SCALE GENOMIC DNA]</scope>
</reference>
<evidence type="ECO:0000256" key="1">
    <source>
        <dbReference type="SAM" id="Phobius"/>
    </source>
</evidence>
<keyword evidence="4" id="KW-1185">Reference proteome</keyword>
<keyword evidence="1" id="KW-0472">Membrane</keyword>
<name>A0ABD1UL11_9LAMI</name>
<dbReference type="EMBL" id="JBFOLK010000003">
    <property type="protein sequence ID" value="KAL2525406.1"/>
    <property type="molecule type" value="Genomic_DNA"/>
</dbReference>
<protein>
    <submittedName>
        <fullName evidence="3">Uncharacterized protein</fullName>
    </submittedName>
</protein>
<keyword evidence="1" id="KW-0812">Transmembrane</keyword>
<comment type="caution">
    <text evidence="3">The sequence shown here is derived from an EMBL/GenBank/DDBJ whole genome shotgun (WGS) entry which is preliminary data.</text>
</comment>
<dbReference type="EMBL" id="JBFOLK010000003">
    <property type="protein sequence ID" value="KAL2525413.1"/>
    <property type="molecule type" value="Genomic_DNA"/>
</dbReference>
<reference evidence="3" key="2">
    <citation type="submission" date="2024-07" db="EMBL/GenBank/DDBJ databases">
        <title>Two chromosome-level genome assemblies of Korean endemic species Abeliophyllum distichum and Forsythia ovata (Oleaceae).</title>
        <authorList>
            <person name="Mun J.H."/>
        </authorList>
    </citation>
    <scope>NUCLEOTIDE SEQUENCE</scope>
    <source>
        <strain evidence="3">KNKB198505000391</strain>
        <tissue evidence="3">Leaf</tissue>
    </source>
</reference>
<evidence type="ECO:0000313" key="3">
    <source>
        <dbReference type="EMBL" id="KAL2525413.1"/>
    </source>
</evidence>
<sequence>MVLILGSKINGQDALDPPILTLAISSFLTLPFATHFSELQSFPVYFTSYIFFLFLLFASQSIANPHQPIFEPFTLVIIYVHLQRKIDPQRMDSGSEDSQNMFGDVPTDTEIMGDVILSPEHGEEFLRHPMVANYPVASIE</sequence>
<dbReference type="AlphaFoldDB" id="A0ABD1UL11"/>
<feature type="transmembrane region" description="Helical" evidence="1">
    <location>
        <begin position="18"/>
        <end position="36"/>
    </location>
</feature>
<evidence type="ECO:0000313" key="4">
    <source>
        <dbReference type="Proteomes" id="UP001604336"/>
    </source>
</evidence>
<keyword evidence="1" id="KW-1133">Transmembrane helix</keyword>
<evidence type="ECO:0000313" key="2">
    <source>
        <dbReference type="EMBL" id="KAL2525406.1"/>
    </source>
</evidence>
<organism evidence="3 4">
    <name type="scientific">Abeliophyllum distichum</name>
    <dbReference type="NCBI Taxonomy" id="126358"/>
    <lineage>
        <taxon>Eukaryota</taxon>
        <taxon>Viridiplantae</taxon>
        <taxon>Streptophyta</taxon>
        <taxon>Embryophyta</taxon>
        <taxon>Tracheophyta</taxon>
        <taxon>Spermatophyta</taxon>
        <taxon>Magnoliopsida</taxon>
        <taxon>eudicotyledons</taxon>
        <taxon>Gunneridae</taxon>
        <taxon>Pentapetalae</taxon>
        <taxon>asterids</taxon>
        <taxon>lamiids</taxon>
        <taxon>Lamiales</taxon>
        <taxon>Oleaceae</taxon>
        <taxon>Forsythieae</taxon>
        <taxon>Abeliophyllum</taxon>
    </lineage>
</organism>
<feature type="transmembrane region" description="Helical" evidence="1">
    <location>
        <begin position="42"/>
        <end position="59"/>
    </location>
</feature>
<dbReference type="Proteomes" id="UP001604336">
    <property type="component" value="Unassembled WGS sequence"/>
</dbReference>
<proteinExistence type="predicted"/>